<keyword evidence="2" id="KW-1133">Transmembrane helix</keyword>
<gene>
    <name evidence="4" type="ORF">FHU39_002969</name>
</gene>
<feature type="transmembrane region" description="Helical" evidence="2">
    <location>
        <begin position="87"/>
        <end position="107"/>
    </location>
</feature>
<evidence type="ECO:0000259" key="3">
    <source>
        <dbReference type="Pfam" id="PF26056"/>
    </source>
</evidence>
<organism evidence="4 5">
    <name type="scientific">Flexivirga oryzae</name>
    <dbReference type="NCBI Taxonomy" id="1794944"/>
    <lineage>
        <taxon>Bacteria</taxon>
        <taxon>Bacillati</taxon>
        <taxon>Actinomycetota</taxon>
        <taxon>Actinomycetes</taxon>
        <taxon>Micrococcales</taxon>
        <taxon>Dermacoccaceae</taxon>
        <taxon>Flexivirga</taxon>
    </lineage>
</organism>
<comment type="caution">
    <text evidence="4">The sequence shown here is derived from an EMBL/GenBank/DDBJ whole genome shotgun (WGS) entry which is preliminary data.</text>
</comment>
<name>A0A839NE37_9MICO</name>
<dbReference type="InterPro" id="IPR058330">
    <property type="entry name" value="DUF8017"/>
</dbReference>
<evidence type="ECO:0000256" key="1">
    <source>
        <dbReference type="SAM" id="MobiDB-lite"/>
    </source>
</evidence>
<evidence type="ECO:0000313" key="4">
    <source>
        <dbReference type="EMBL" id="MBB2892951.1"/>
    </source>
</evidence>
<protein>
    <recommendedName>
        <fullName evidence="3">DUF8017 domain-containing protein</fullName>
    </recommendedName>
</protein>
<accession>A0A839NE37</accession>
<dbReference type="RefSeq" id="WP_183321332.1">
    <property type="nucleotide sequence ID" value="NZ_JACHVQ010000002.1"/>
</dbReference>
<feature type="region of interest" description="Disordered" evidence="1">
    <location>
        <begin position="1"/>
        <end position="60"/>
    </location>
</feature>
<keyword evidence="2" id="KW-0472">Membrane</keyword>
<proteinExistence type="predicted"/>
<evidence type="ECO:0000256" key="2">
    <source>
        <dbReference type="SAM" id="Phobius"/>
    </source>
</evidence>
<feature type="compositionally biased region" description="Polar residues" evidence="1">
    <location>
        <begin position="35"/>
        <end position="60"/>
    </location>
</feature>
<keyword evidence="2" id="KW-0812">Transmembrane</keyword>
<feature type="domain" description="DUF8017" evidence="3">
    <location>
        <begin position="145"/>
        <end position="332"/>
    </location>
</feature>
<evidence type="ECO:0000313" key="5">
    <source>
        <dbReference type="Proteomes" id="UP000559182"/>
    </source>
</evidence>
<dbReference type="EMBL" id="JACHVQ010000002">
    <property type="protein sequence ID" value="MBB2892951.1"/>
    <property type="molecule type" value="Genomic_DNA"/>
</dbReference>
<reference evidence="4 5" key="1">
    <citation type="submission" date="2020-08" db="EMBL/GenBank/DDBJ databases">
        <title>Sequencing the genomes of 1000 actinobacteria strains.</title>
        <authorList>
            <person name="Klenk H.-P."/>
        </authorList>
    </citation>
    <scope>NUCLEOTIDE SEQUENCE [LARGE SCALE GENOMIC DNA]</scope>
    <source>
        <strain evidence="4 5">DSM 105369</strain>
    </source>
</reference>
<keyword evidence="5" id="KW-1185">Reference proteome</keyword>
<feature type="compositionally biased region" description="Low complexity" evidence="1">
    <location>
        <begin position="1"/>
        <end position="14"/>
    </location>
</feature>
<dbReference type="Pfam" id="PF26056">
    <property type="entry name" value="DUF8017"/>
    <property type="match status" value="1"/>
</dbReference>
<dbReference type="Proteomes" id="UP000559182">
    <property type="component" value="Unassembled WGS sequence"/>
</dbReference>
<dbReference type="AlphaFoldDB" id="A0A839NE37"/>
<sequence length="334" mass="34834">MSNQGDGNPPENNGGNQGETESQWSGGAQPWSGDQAGQPSWSTGQTGPNVGPTMNNPQSSYYDRFAQASGEGVVVTPKKPGGNRGKLLIGTAAALVVVIAAVAIFALTRNSDKAPTPAASSAATSSLPPVTATTWVNPTLAAGVRPLKDGWQSQPGHGVFGVYDVPKTKDWKVESDSMTRFYEDSKGNILAGMGATSTYGVGFCDAKKDQWLAVVGMRGGGKSDPTQLGADEAQKFADAISTSSHHTPGTAGKLSAAKQLKVDQGTIPAVEYTITATAGDPTKCDKGKKYEVRTVTFSVQGTTYQFVTIRLLGVGKELPESTLNDVISTFRTRG</sequence>